<evidence type="ECO:0000313" key="2">
    <source>
        <dbReference type="Proteomes" id="UP000231279"/>
    </source>
</evidence>
<name>A0A2G9GNZ3_9LAMI</name>
<dbReference type="OrthoDB" id="1743486at2759"/>
<proteinExistence type="predicted"/>
<comment type="caution">
    <text evidence="1">The sequence shown here is derived from an EMBL/GenBank/DDBJ whole genome shotgun (WGS) entry which is preliminary data.</text>
</comment>
<keyword evidence="2" id="KW-1185">Reference proteome</keyword>
<protein>
    <submittedName>
        <fullName evidence="1">Uncharacterized protein</fullName>
    </submittedName>
</protein>
<evidence type="ECO:0000313" key="1">
    <source>
        <dbReference type="EMBL" id="PIN07009.1"/>
    </source>
</evidence>
<dbReference type="AlphaFoldDB" id="A0A2G9GNZ3"/>
<accession>A0A2G9GNZ3</accession>
<dbReference type="EMBL" id="NKXS01004248">
    <property type="protein sequence ID" value="PIN07009.1"/>
    <property type="molecule type" value="Genomic_DNA"/>
</dbReference>
<sequence length="108" mass="13246">MYLHHDFSPIFGSKNVHYYQAILKETHLVVIEATDRNNRDIAFLKFLIRKYPNQPKSFTYIDYMYAWKGALIYENSLKRHSWFLKFQIDNQRGALPSWFKSWFFHWGY</sequence>
<reference evidence="2" key="1">
    <citation type="journal article" date="2018" name="Gigascience">
        <title>Genome assembly of the Pink Ipe (Handroanthus impetiginosus, Bignoniaceae), a highly valued, ecologically keystone Neotropical timber forest tree.</title>
        <authorList>
            <person name="Silva-Junior O.B."/>
            <person name="Grattapaglia D."/>
            <person name="Novaes E."/>
            <person name="Collevatti R.G."/>
        </authorList>
    </citation>
    <scope>NUCLEOTIDE SEQUENCE [LARGE SCALE GENOMIC DNA]</scope>
    <source>
        <strain evidence="2">cv. UFG-1</strain>
    </source>
</reference>
<organism evidence="1 2">
    <name type="scientific">Handroanthus impetiginosus</name>
    <dbReference type="NCBI Taxonomy" id="429701"/>
    <lineage>
        <taxon>Eukaryota</taxon>
        <taxon>Viridiplantae</taxon>
        <taxon>Streptophyta</taxon>
        <taxon>Embryophyta</taxon>
        <taxon>Tracheophyta</taxon>
        <taxon>Spermatophyta</taxon>
        <taxon>Magnoliopsida</taxon>
        <taxon>eudicotyledons</taxon>
        <taxon>Gunneridae</taxon>
        <taxon>Pentapetalae</taxon>
        <taxon>asterids</taxon>
        <taxon>lamiids</taxon>
        <taxon>Lamiales</taxon>
        <taxon>Bignoniaceae</taxon>
        <taxon>Crescentiina</taxon>
        <taxon>Tabebuia alliance</taxon>
        <taxon>Handroanthus</taxon>
    </lineage>
</organism>
<gene>
    <name evidence="1" type="ORF">CDL12_20429</name>
</gene>
<dbReference type="Proteomes" id="UP000231279">
    <property type="component" value="Unassembled WGS sequence"/>
</dbReference>